<dbReference type="SUPFAM" id="SSF50129">
    <property type="entry name" value="GroES-like"/>
    <property type="match status" value="1"/>
</dbReference>
<proteinExistence type="predicted"/>
<name>A0ABV2HC75_9HYPH</name>
<dbReference type="Proteomes" id="UP001549031">
    <property type="component" value="Unassembled WGS sequence"/>
</dbReference>
<comment type="cofactor">
    <cofactor evidence="1">
        <name>Zn(2+)</name>
        <dbReference type="ChEBI" id="CHEBI:29105"/>
    </cofactor>
</comment>
<evidence type="ECO:0000256" key="2">
    <source>
        <dbReference type="ARBA" id="ARBA00022723"/>
    </source>
</evidence>
<dbReference type="Gene3D" id="3.90.180.10">
    <property type="entry name" value="Medium-chain alcohol dehydrogenases, catalytic domain"/>
    <property type="match status" value="1"/>
</dbReference>
<gene>
    <name evidence="7" type="ORF">ABID21_004283</name>
</gene>
<keyword evidence="8" id="KW-1185">Reference proteome</keyword>
<keyword evidence="4" id="KW-0560">Oxidoreductase</keyword>
<organism evidence="7 8">
    <name type="scientific">Pseudorhizobium tarimense</name>
    <dbReference type="NCBI Taxonomy" id="1079109"/>
    <lineage>
        <taxon>Bacteria</taxon>
        <taxon>Pseudomonadati</taxon>
        <taxon>Pseudomonadota</taxon>
        <taxon>Alphaproteobacteria</taxon>
        <taxon>Hyphomicrobiales</taxon>
        <taxon>Rhizobiaceae</taxon>
        <taxon>Rhizobium/Agrobacterium group</taxon>
        <taxon>Pseudorhizobium</taxon>
    </lineage>
</organism>
<comment type="caution">
    <text evidence="7">The sequence shown here is derived from an EMBL/GenBank/DDBJ whole genome shotgun (WGS) entry which is preliminary data.</text>
</comment>
<evidence type="ECO:0000313" key="7">
    <source>
        <dbReference type="EMBL" id="MET3588150.1"/>
    </source>
</evidence>
<evidence type="ECO:0000259" key="6">
    <source>
        <dbReference type="Pfam" id="PF08240"/>
    </source>
</evidence>
<keyword evidence="2" id="KW-0479">Metal-binding</keyword>
<feature type="region of interest" description="Disordered" evidence="5">
    <location>
        <begin position="123"/>
        <end position="148"/>
    </location>
</feature>
<reference evidence="7 8" key="1">
    <citation type="submission" date="2024-06" db="EMBL/GenBank/DDBJ databases">
        <title>Genomic Encyclopedia of Type Strains, Phase IV (KMG-IV): sequencing the most valuable type-strain genomes for metagenomic binning, comparative biology and taxonomic classification.</title>
        <authorList>
            <person name="Goeker M."/>
        </authorList>
    </citation>
    <scope>NUCLEOTIDE SEQUENCE [LARGE SCALE GENOMIC DNA]</scope>
    <source>
        <strain evidence="7 8">DSM 105042</strain>
    </source>
</reference>
<evidence type="ECO:0000256" key="5">
    <source>
        <dbReference type="SAM" id="MobiDB-lite"/>
    </source>
</evidence>
<accession>A0ABV2HC75</accession>
<sequence>MSRSLRRSRSPPWRGDDQHSDGTYRVAADSPSGQRDNDRDQPKIDGVTIRQPRHRRLLVARLLDETHDAGIGRRVGIPRLGHTCGHCPYCTNGEQNLCDTPQFTGYTRDGGFATHVVADQDYAFDPPEDADPVALARSSAPGLSDGGR</sequence>
<evidence type="ECO:0000256" key="1">
    <source>
        <dbReference type="ARBA" id="ARBA00001947"/>
    </source>
</evidence>
<evidence type="ECO:0000256" key="3">
    <source>
        <dbReference type="ARBA" id="ARBA00022833"/>
    </source>
</evidence>
<dbReference type="PANTHER" id="PTHR42940:SF8">
    <property type="entry name" value="VACUOLAR PROTEIN SORTING-ASSOCIATED PROTEIN 11"/>
    <property type="match status" value="1"/>
</dbReference>
<evidence type="ECO:0000256" key="4">
    <source>
        <dbReference type="ARBA" id="ARBA00023002"/>
    </source>
</evidence>
<dbReference type="InterPro" id="IPR011032">
    <property type="entry name" value="GroES-like_sf"/>
</dbReference>
<dbReference type="EMBL" id="JBEPLJ010000020">
    <property type="protein sequence ID" value="MET3588150.1"/>
    <property type="molecule type" value="Genomic_DNA"/>
</dbReference>
<dbReference type="PANTHER" id="PTHR42940">
    <property type="entry name" value="ALCOHOL DEHYDROGENASE 1-RELATED"/>
    <property type="match status" value="1"/>
</dbReference>
<feature type="domain" description="Alcohol dehydrogenase-like N-terminal" evidence="6">
    <location>
        <begin position="64"/>
        <end position="125"/>
    </location>
</feature>
<evidence type="ECO:0000313" key="8">
    <source>
        <dbReference type="Proteomes" id="UP001549031"/>
    </source>
</evidence>
<feature type="region of interest" description="Disordered" evidence="5">
    <location>
        <begin position="1"/>
        <end position="50"/>
    </location>
</feature>
<keyword evidence="3" id="KW-0862">Zinc</keyword>
<dbReference type="Pfam" id="PF08240">
    <property type="entry name" value="ADH_N"/>
    <property type="match status" value="1"/>
</dbReference>
<dbReference type="InterPro" id="IPR013154">
    <property type="entry name" value="ADH-like_N"/>
</dbReference>
<protein>
    <recommendedName>
        <fullName evidence="6">Alcohol dehydrogenase-like N-terminal domain-containing protein</fullName>
    </recommendedName>
</protein>